<dbReference type="EMBL" id="PZZH01000001">
    <property type="protein sequence ID" value="PTN76485.1"/>
    <property type="molecule type" value="Genomic_DNA"/>
</dbReference>
<evidence type="ECO:0000313" key="2">
    <source>
        <dbReference type="EMBL" id="STP63467.1"/>
    </source>
</evidence>
<protein>
    <submittedName>
        <fullName evidence="1">Excisionase</fullName>
    </submittedName>
</protein>
<dbReference type="Proteomes" id="UP000254396">
    <property type="component" value="Unassembled WGS sequence"/>
</dbReference>
<reference evidence="1 3" key="1">
    <citation type="submission" date="2018-04" db="EMBL/GenBank/DDBJ databases">
        <authorList>
            <person name="Van Tyne D."/>
        </authorList>
    </citation>
    <scope>NUCLEOTIDE SEQUENCE [LARGE SCALE GENOMIC DNA]</scope>
    <source>
        <strain evidence="1 3">B2535</strain>
    </source>
</reference>
<evidence type="ECO:0000313" key="1">
    <source>
        <dbReference type="EMBL" id="PTN76485.1"/>
    </source>
</evidence>
<dbReference type="Proteomes" id="UP000244140">
    <property type="component" value="Unassembled WGS sequence"/>
</dbReference>
<comment type="caution">
    <text evidence="1">The sequence shown here is derived from an EMBL/GenBank/DDBJ whole genome shotgun (WGS) entry which is preliminary data.</text>
</comment>
<gene>
    <name evidence="1" type="ORF">DAI13_01445</name>
    <name evidence="2" type="ORF">NCTC13379_00282</name>
</gene>
<evidence type="ECO:0000313" key="4">
    <source>
        <dbReference type="Proteomes" id="UP000254396"/>
    </source>
</evidence>
<proteinExistence type="predicted"/>
<dbReference type="EMBL" id="UGIX01000001">
    <property type="protein sequence ID" value="STP63467.1"/>
    <property type="molecule type" value="Genomic_DNA"/>
</dbReference>
<sequence>MPKPVKVDLEAVEQNPDRASIKYGNKAVVQKMYSITKSSLEKWLALMQDTPQFSSGVIHPTHKIVLIELDVFDEFVRWMDKNRYKKRKGG</sequence>
<dbReference type="RefSeq" id="WP_002379961.1">
    <property type="nucleotide sequence ID" value="NZ_AP026714.1"/>
</dbReference>
<organism evidence="1 3">
    <name type="scientific">Enterococcus faecalis</name>
    <name type="common">Streptococcus faecalis</name>
    <dbReference type="NCBI Taxonomy" id="1351"/>
    <lineage>
        <taxon>Bacteria</taxon>
        <taxon>Bacillati</taxon>
        <taxon>Bacillota</taxon>
        <taxon>Bacilli</taxon>
        <taxon>Lactobacillales</taxon>
        <taxon>Enterococcaceae</taxon>
        <taxon>Enterococcus</taxon>
    </lineage>
</organism>
<name>A0A855UBR1_ENTFL</name>
<reference evidence="2 4" key="2">
    <citation type="submission" date="2018-06" db="EMBL/GenBank/DDBJ databases">
        <authorList>
            <consortium name="Pathogen Informatics"/>
            <person name="Doyle S."/>
        </authorList>
    </citation>
    <scope>NUCLEOTIDE SEQUENCE [LARGE SCALE GENOMIC DNA]</scope>
    <source>
        <strain evidence="2 4">NCTC13379</strain>
    </source>
</reference>
<accession>A0A855UBR1</accession>
<dbReference type="SMR" id="A0A855UBR1"/>
<dbReference type="AlphaFoldDB" id="A0A855UBR1"/>
<evidence type="ECO:0000313" key="3">
    <source>
        <dbReference type="Proteomes" id="UP000244140"/>
    </source>
</evidence>